<dbReference type="InterPro" id="IPR015421">
    <property type="entry name" value="PyrdxlP-dep_Trfase_major"/>
</dbReference>
<name>A0ABR6S6S3_ANAVA</name>
<keyword evidence="7" id="KW-0032">Aminotransferase</keyword>
<evidence type="ECO:0000256" key="5">
    <source>
        <dbReference type="ARBA" id="ARBA00023163"/>
    </source>
</evidence>
<organism evidence="7 8">
    <name type="scientific">Trichormus variabilis N2B</name>
    <dbReference type="NCBI Taxonomy" id="2681315"/>
    <lineage>
        <taxon>Bacteria</taxon>
        <taxon>Bacillati</taxon>
        <taxon>Cyanobacteriota</taxon>
        <taxon>Cyanophyceae</taxon>
        <taxon>Nostocales</taxon>
        <taxon>Nostocaceae</taxon>
        <taxon>Trichormus</taxon>
    </lineage>
</organism>
<keyword evidence="8" id="KW-1185">Reference proteome</keyword>
<dbReference type="InterPro" id="IPR004839">
    <property type="entry name" value="Aminotransferase_I/II_large"/>
</dbReference>
<dbReference type="Gene3D" id="1.10.10.10">
    <property type="entry name" value="Winged helix-like DNA-binding domain superfamily/Winged helix DNA-binding domain"/>
    <property type="match status" value="1"/>
</dbReference>
<proteinExistence type="inferred from homology"/>
<dbReference type="CDD" id="cd00609">
    <property type="entry name" value="AAT_like"/>
    <property type="match status" value="1"/>
</dbReference>
<keyword evidence="3" id="KW-0805">Transcription regulation</keyword>
<dbReference type="InterPro" id="IPR000524">
    <property type="entry name" value="Tscrpt_reg_HTH_GntR"/>
</dbReference>
<dbReference type="PROSITE" id="PS50949">
    <property type="entry name" value="HTH_GNTR"/>
    <property type="match status" value="1"/>
</dbReference>
<evidence type="ECO:0000313" key="7">
    <source>
        <dbReference type="EMBL" id="MBC1302065.1"/>
    </source>
</evidence>
<dbReference type="SMART" id="SM00345">
    <property type="entry name" value="HTH_GNTR"/>
    <property type="match status" value="1"/>
</dbReference>
<keyword evidence="4" id="KW-0238">DNA-binding</keyword>
<dbReference type="InterPro" id="IPR036388">
    <property type="entry name" value="WH-like_DNA-bd_sf"/>
</dbReference>
<keyword evidence="2" id="KW-0663">Pyridoxal phosphate</keyword>
<accession>A0ABR6S6S3</accession>
<keyword evidence="7" id="KW-0808">Transferase</keyword>
<dbReference type="EMBL" id="JACKZP010000025">
    <property type="protein sequence ID" value="MBC1302065.1"/>
    <property type="molecule type" value="Genomic_DNA"/>
</dbReference>
<dbReference type="GeneID" id="58724607"/>
<dbReference type="RefSeq" id="WP_011318729.1">
    <property type="nucleotide sequence ID" value="NZ_JACKZP010000025.1"/>
</dbReference>
<dbReference type="InterPro" id="IPR051446">
    <property type="entry name" value="HTH_trans_reg/aminotransferase"/>
</dbReference>
<dbReference type="CDD" id="cd07377">
    <property type="entry name" value="WHTH_GntR"/>
    <property type="match status" value="1"/>
</dbReference>
<dbReference type="PRINTS" id="PR00035">
    <property type="entry name" value="HTHGNTR"/>
</dbReference>
<evidence type="ECO:0000259" key="6">
    <source>
        <dbReference type="PROSITE" id="PS50949"/>
    </source>
</evidence>
<comment type="caution">
    <text evidence="7">The sequence shown here is derived from an EMBL/GenBank/DDBJ whole genome shotgun (WGS) entry which is preliminary data.</text>
</comment>
<dbReference type="GO" id="GO:0008483">
    <property type="term" value="F:transaminase activity"/>
    <property type="evidence" value="ECO:0007669"/>
    <property type="project" value="UniProtKB-KW"/>
</dbReference>
<evidence type="ECO:0000256" key="4">
    <source>
        <dbReference type="ARBA" id="ARBA00023125"/>
    </source>
</evidence>
<gene>
    <name evidence="7" type="ORF">GNE12_09070</name>
</gene>
<dbReference type="Gene3D" id="3.40.640.10">
    <property type="entry name" value="Type I PLP-dependent aspartate aminotransferase-like (Major domain)"/>
    <property type="match status" value="1"/>
</dbReference>
<protein>
    <submittedName>
        <fullName evidence="7">PLP-dependent aminotransferase family protein</fullName>
    </submittedName>
</protein>
<dbReference type="InterPro" id="IPR036390">
    <property type="entry name" value="WH_DNA-bd_sf"/>
</dbReference>
<dbReference type="Pfam" id="PF00155">
    <property type="entry name" value="Aminotran_1_2"/>
    <property type="match status" value="1"/>
</dbReference>
<dbReference type="InterPro" id="IPR015424">
    <property type="entry name" value="PyrdxlP-dep_Trfase"/>
</dbReference>
<sequence length="490" mass="54539">MDFAINIDPDAPLPLHRQVYEELRRAILLGRLISGEKLPSTRSLAQLLGVSRATVTQGYELLLSEGYLETIVGSGTFVCRQLPDELLNTAPIESKLQPNNSPVPLSAYGKSLSDKAFLCIPEQAVEISFSYGRPAFDKFPIDLWRKLISRHCQLKPNVLDYTDNSLGYQPLREAIAAYLSRSRAVNCQAEQIIIVGGSQQGLDLITRILIDRGDGIVVEEPGYLGARRAFLAQGASLFPVPVDQSGLIVNKLKTSIIPNLKLVYVTPSHQFPTGAVLSLPRRLELLAWAQKAGVMIIEDDYDSEYRYGERPIPALQGLDQGNSVIYVGTFSKVLFPALRLGYLVLPQNLVNIFARAKWLADRQCSLLEQYALTDFITEGHLERHIRKMRSLYNQRRQTLVQSLFSHFGNRAKILGENAGMHLMVKIDTQISDDEIVQSAALSGVSIGAAYPQYLKDSPGSEFIFGYAELNEQQIQEGVRRLARVIHNSEG</sequence>
<evidence type="ECO:0000313" key="8">
    <source>
        <dbReference type="Proteomes" id="UP000570851"/>
    </source>
</evidence>
<reference evidence="7 8" key="1">
    <citation type="submission" date="2019-11" db="EMBL/GenBank/DDBJ databases">
        <title>Comparison of genomes from free-living endosymbiotic cyanobacteria isolated from Azolla.</title>
        <authorList>
            <person name="Thiel T."/>
            <person name="Pratte B."/>
        </authorList>
    </citation>
    <scope>NUCLEOTIDE SEQUENCE [LARGE SCALE GENOMIC DNA]</scope>
    <source>
        <strain evidence="7 8">N2B</strain>
    </source>
</reference>
<feature type="domain" description="HTH gntR-type" evidence="6">
    <location>
        <begin position="13"/>
        <end position="81"/>
    </location>
</feature>
<dbReference type="PANTHER" id="PTHR46577:SF1">
    <property type="entry name" value="HTH-TYPE TRANSCRIPTIONAL REGULATORY PROTEIN GABR"/>
    <property type="match status" value="1"/>
</dbReference>
<dbReference type="Pfam" id="PF00392">
    <property type="entry name" value="GntR"/>
    <property type="match status" value="1"/>
</dbReference>
<evidence type="ECO:0000256" key="2">
    <source>
        <dbReference type="ARBA" id="ARBA00022898"/>
    </source>
</evidence>
<evidence type="ECO:0000256" key="3">
    <source>
        <dbReference type="ARBA" id="ARBA00023015"/>
    </source>
</evidence>
<evidence type="ECO:0000256" key="1">
    <source>
        <dbReference type="ARBA" id="ARBA00005384"/>
    </source>
</evidence>
<keyword evidence="5" id="KW-0804">Transcription</keyword>
<dbReference type="PANTHER" id="PTHR46577">
    <property type="entry name" value="HTH-TYPE TRANSCRIPTIONAL REGULATORY PROTEIN GABR"/>
    <property type="match status" value="1"/>
</dbReference>
<dbReference type="SUPFAM" id="SSF53383">
    <property type="entry name" value="PLP-dependent transferases"/>
    <property type="match status" value="1"/>
</dbReference>
<dbReference type="Proteomes" id="UP000570851">
    <property type="component" value="Unassembled WGS sequence"/>
</dbReference>
<comment type="similarity">
    <text evidence="1">In the C-terminal section; belongs to the class-I pyridoxal-phosphate-dependent aminotransferase family.</text>
</comment>
<dbReference type="SUPFAM" id="SSF46785">
    <property type="entry name" value="Winged helix' DNA-binding domain"/>
    <property type="match status" value="1"/>
</dbReference>